<keyword evidence="7" id="KW-1185">Reference proteome</keyword>
<reference evidence="6 7" key="2">
    <citation type="journal article" date="2008" name="Nature">
        <title>The Phaeodactylum genome reveals the evolutionary history of diatom genomes.</title>
        <authorList>
            <person name="Bowler C."/>
            <person name="Allen A.E."/>
            <person name="Badger J.H."/>
            <person name="Grimwood J."/>
            <person name="Jabbari K."/>
            <person name="Kuo A."/>
            <person name="Maheswari U."/>
            <person name="Martens C."/>
            <person name="Maumus F."/>
            <person name="Otillar R.P."/>
            <person name="Rayko E."/>
            <person name="Salamov A."/>
            <person name="Vandepoele K."/>
            <person name="Beszteri B."/>
            <person name="Gruber A."/>
            <person name="Heijde M."/>
            <person name="Katinka M."/>
            <person name="Mock T."/>
            <person name="Valentin K."/>
            <person name="Verret F."/>
            <person name="Berges J.A."/>
            <person name="Brownlee C."/>
            <person name="Cadoret J.P."/>
            <person name="Chiovitti A."/>
            <person name="Choi C.J."/>
            <person name="Coesel S."/>
            <person name="De Martino A."/>
            <person name="Detter J.C."/>
            <person name="Durkin C."/>
            <person name="Falciatore A."/>
            <person name="Fournet J."/>
            <person name="Haruta M."/>
            <person name="Huysman M.J."/>
            <person name="Jenkins B.D."/>
            <person name="Jiroutova K."/>
            <person name="Jorgensen R.E."/>
            <person name="Joubert Y."/>
            <person name="Kaplan A."/>
            <person name="Kroger N."/>
            <person name="Kroth P.G."/>
            <person name="La Roche J."/>
            <person name="Lindquist E."/>
            <person name="Lommer M."/>
            <person name="Martin-Jezequel V."/>
            <person name="Lopez P.J."/>
            <person name="Lucas S."/>
            <person name="Mangogna M."/>
            <person name="McGinnis K."/>
            <person name="Medlin L.K."/>
            <person name="Montsant A."/>
            <person name="Oudot-Le Secq M.P."/>
            <person name="Napoli C."/>
            <person name="Obornik M."/>
            <person name="Parker M.S."/>
            <person name="Petit J.L."/>
            <person name="Porcel B.M."/>
            <person name="Poulsen N."/>
            <person name="Robison M."/>
            <person name="Rychlewski L."/>
            <person name="Rynearson T.A."/>
            <person name="Schmutz J."/>
            <person name="Shapiro H."/>
            <person name="Siaut M."/>
            <person name="Stanley M."/>
            <person name="Sussman M.R."/>
            <person name="Taylor A.R."/>
            <person name="Vardi A."/>
            <person name="von Dassow P."/>
            <person name="Vyverman W."/>
            <person name="Willis A."/>
            <person name="Wyrwicz L.S."/>
            <person name="Rokhsar D.S."/>
            <person name="Weissenbach J."/>
            <person name="Armbrust E.V."/>
            <person name="Green B.R."/>
            <person name="Van de Peer Y."/>
            <person name="Grigoriev I.V."/>
        </authorList>
    </citation>
    <scope>NUCLEOTIDE SEQUENCE [LARGE SCALE GENOMIC DNA]</scope>
    <source>
        <strain evidence="6 7">CCMP1335</strain>
    </source>
</reference>
<dbReference type="OMA" id="MDEMMES"/>
<name>B5YMH7_THAPS</name>
<dbReference type="RefSeq" id="XP_002295744.1">
    <property type="nucleotide sequence ID" value="XM_002295708.1"/>
</dbReference>
<reference evidence="6 7" key="1">
    <citation type="journal article" date="2004" name="Science">
        <title>The genome of the diatom Thalassiosira pseudonana: ecology, evolution, and metabolism.</title>
        <authorList>
            <person name="Armbrust E.V."/>
            <person name="Berges J.A."/>
            <person name="Bowler C."/>
            <person name="Green B.R."/>
            <person name="Martinez D."/>
            <person name="Putnam N.H."/>
            <person name="Zhou S."/>
            <person name="Allen A.E."/>
            <person name="Apt K.E."/>
            <person name="Bechner M."/>
            <person name="Brzezinski M.A."/>
            <person name="Chaal B.K."/>
            <person name="Chiovitti A."/>
            <person name="Davis A.K."/>
            <person name="Demarest M.S."/>
            <person name="Detter J.C."/>
            <person name="Glavina T."/>
            <person name="Goodstein D."/>
            <person name="Hadi M.Z."/>
            <person name="Hellsten U."/>
            <person name="Hildebrand M."/>
            <person name="Jenkins B.D."/>
            <person name="Jurka J."/>
            <person name="Kapitonov V.V."/>
            <person name="Kroger N."/>
            <person name="Lau W.W."/>
            <person name="Lane T.W."/>
            <person name="Larimer F.W."/>
            <person name="Lippmeier J.C."/>
            <person name="Lucas S."/>
            <person name="Medina M."/>
            <person name="Montsant A."/>
            <person name="Obornik M."/>
            <person name="Parker M.S."/>
            <person name="Palenik B."/>
            <person name="Pazour G.J."/>
            <person name="Richardson P.M."/>
            <person name="Rynearson T.A."/>
            <person name="Saito M.A."/>
            <person name="Schwartz D.C."/>
            <person name="Thamatrakoln K."/>
            <person name="Valentin K."/>
            <person name="Vardi A."/>
            <person name="Wilkerson F.P."/>
            <person name="Rokhsar D.S."/>
        </authorList>
    </citation>
    <scope>NUCLEOTIDE SEQUENCE [LARGE SCALE GENOMIC DNA]</scope>
    <source>
        <strain evidence="6 7">CCMP1335</strain>
    </source>
</reference>
<dbReference type="GO" id="GO:0034605">
    <property type="term" value="P:cellular response to heat"/>
    <property type="evidence" value="ECO:0000318"/>
    <property type="project" value="GO_Central"/>
</dbReference>
<feature type="domain" description="SHSP" evidence="5">
    <location>
        <begin position="77"/>
        <end position="194"/>
    </location>
</feature>
<dbReference type="PaxDb" id="35128-Thaps6793"/>
<feature type="signal peptide" evidence="4">
    <location>
        <begin position="1"/>
        <end position="17"/>
    </location>
</feature>
<feature type="chain" id="PRO_5002841379" description="SHSP domain-containing protein" evidence="4">
    <location>
        <begin position="18"/>
        <end position="239"/>
    </location>
</feature>
<keyword evidence="4" id="KW-0732">Signal</keyword>
<organism evidence="6 7">
    <name type="scientific">Thalassiosira pseudonana</name>
    <name type="common">Marine diatom</name>
    <name type="synonym">Cyclotella nana</name>
    <dbReference type="NCBI Taxonomy" id="35128"/>
    <lineage>
        <taxon>Eukaryota</taxon>
        <taxon>Sar</taxon>
        <taxon>Stramenopiles</taxon>
        <taxon>Ochrophyta</taxon>
        <taxon>Bacillariophyta</taxon>
        <taxon>Coscinodiscophyceae</taxon>
        <taxon>Thalassiosirophycidae</taxon>
        <taxon>Thalassiosirales</taxon>
        <taxon>Thalassiosiraceae</taxon>
        <taxon>Thalassiosira</taxon>
    </lineage>
</organism>
<dbReference type="PROSITE" id="PS01031">
    <property type="entry name" value="SHSP"/>
    <property type="match status" value="1"/>
</dbReference>
<evidence type="ECO:0000256" key="4">
    <source>
        <dbReference type="SAM" id="SignalP"/>
    </source>
</evidence>
<accession>B5YMH7</accession>
<dbReference type="EMBL" id="CP001160">
    <property type="protein sequence ID" value="ACI64461.1"/>
    <property type="molecule type" value="Genomic_DNA"/>
</dbReference>
<dbReference type="CDD" id="cd00298">
    <property type="entry name" value="ACD_sHsps_p23-like"/>
    <property type="match status" value="1"/>
</dbReference>
<dbReference type="Pfam" id="PF00011">
    <property type="entry name" value="HSP20"/>
    <property type="match status" value="1"/>
</dbReference>
<evidence type="ECO:0000256" key="1">
    <source>
        <dbReference type="PROSITE-ProRule" id="PRU00285"/>
    </source>
</evidence>
<evidence type="ECO:0000259" key="5">
    <source>
        <dbReference type="PROSITE" id="PS01031"/>
    </source>
</evidence>
<feature type="region of interest" description="Disordered" evidence="3">
    <location>
        <begin position="195"/>
        <end position="239"/>
    </location>
</feature>
<dbReference type="SUPFAM" id="SSF49764">
    <property type="entry name" value="HSP20-like chaperones"/>
    <property type="match status" value="1"/>
</dbReference>
<dbReference type="eggNOG" id="ENOG502QYK3">
    <property type="taxonomic scope" value="Eukaryota"/>
</dbReference>
<dbReference type="Proteomes" id="UP000001449">
    <property type="component" value="Chromosome 7"/>
</dbReference>
<proteinExistence type="inferred from homology"/>
<dbReference type="InterPro" id="IPR008978">
    <property type="entry name" value="HSP20-like_chaperone"/>
</dbReference>
<evidence type="ECO:0000313" key="7">
    <source>
        <dbReference type="Proteomes" id="UP000001449"/>
    </source>
</evidence>
<evidence type="ECO:0000256" key="3">
    <source>
        <dbReference type="SAM" id="MobiDB-lite"/>
    </source>
</evidence>
<evidence type="ECO:0000313" key="6">
    <source>
        <dbReference type="EMBL" id="ACI64461.1"/>
    </source>
</evidence>
<dbReference type="AlphaFoldDB" id="B5YMH7"/>
<gene>
    <name evidence="6" type="ORF">THAPS_6793</name>
</gene>
<dbReference type="InterPro" id="IPR002068">
    <property type="entry name" value="A-crystallin/Hsp20_dom"/>
</dbReference>
<protein>
    <recommendedName>
        <fullName evidence="5">SHSP domain-containing protein</fullName>
    </recommendedName>
</protein>
<dbReference type="GeneID" id="7448974"/>
<dbReference type="Gene3D" id="2.60.40.790">
    <property type="match status" value="1"/>
</dbReference>
<comment type="similarity">
    <text evidence="1 2">Belongs to the small heat shock protein (HSP20) family.</text>
</comment>
<evidence type="ECO:0000256" key="2">
    <source>
        <dbReference type="RuleBase" id="RU003616"/>
    </source>
</evidence>
<dbReference type="HOGENOM" id="CLU_1163158_0_0_1"/>
<dbReference type="KEGG" id="tps:THAPS_6793"/>
<dbReference type="InParanoid" id="B5YMH7"/>
<sequence>MRLTNLCLTLALAPVLAFVPAKQPTITTTLAVRRTMLPSLRRPSLFFPEFDRVFEEMDEMMESMYRPSLSLLQGDFPQNLKLRRPLGFEVTQDNTTYKVDINVPGDVEAKDLTLQLDHDGRVLRLKGERTHEEGGMNILSKFEKSILLPPEIDTTKLSANVSGETLTFIAPKIEKKEAALVPAAETKKIEIHVEEPKQNDEVRATTSLPIEKLKGEHATLDRSSDIETEQKWPARDFPY</sequence>
<feature type="compositionally biased region" description="Basic and acidic residues" evidence="3">
    <location>
        <begin position="211"/>
        <end position="239"/>
    </location>
</feature>